<protein>
    <submittedName>
        <fullName evidence="2">Alpha/beta hydrolase</fullName>
    </submittedName>
</protein>
<dbReference type="Gene3D" id="3.40.50.1820">
    <property type="entry name" value="alpha/beta hydrolase"/>
    <property type="match status" value="1"/>
</dbReference>
<feature type="domain" description="Serine aminopeptidase S33" evidence="1">
    <location>
        <begin position="54"/>
        <end position="270"/>
    </location>
</feature>
<gene>
    <name evidence="2" type="ORF">KHA91_13000</name>
</gene>
<dbReference type="EMBL" id="JAGYPN010000002">
    <property type="protein sequence ID" value="MBS4223667.1"/>
    <property type="molecule type" value="Genomic_DNA"/>
</dbReference>
<reference evidence="2 3" key="1">
    <citation type="submission" date="2021-05" db="EMBL/GenBank/DDBJ databases">
        <title>Novel Bacillus species.</title>
        <authorList>
            <person name="Liu G."/>
        </authorList>
    </citation>
    <scope>NUCLEOTIDE SEQUENCE [LARGE SCALE GENOMIC DNA]</scope>
    <source>
        <strain evidence="2 3">FJAT-49682</strain>
    </source>
</reference>
<dbReference type="PANTHER" id="PTHR43265:SF1">
    <property type="entry name" value="ESTERASE ESTD"/>
    <property type="match status" value="1"/>
</dbReference>
<dbReference type="SUPFAM" id="SSF53474">
    <property type="entry name" value="alpha/beta-Hydrolases"/>
    <property type="match status" value="1"/>
</dbReference>
<dbReference type="InterPro" id="IPR022742">
    <property type="entry name" value="Hydrolase_4"/>
</dbReference>
<proteinExistence type="predicted"/>
<dbReference type="InterPro" id="IPR029058">
    <property type="entry name" value="AB_hydrolase_fold"/>
</dbReference>
<evidence type="ECO:0000313" key="2">
    <source>
        <dbReference type="EMBL" id="MBS4223667.1"/>
    </source>
</evidence>
<evidence type="ECO:0000313" key="3">
    <source>
        <dbReference type="Proteomes" id="UP000676456"/>
    </source>
</evidence>
<dbReference type="Pfam" id="PF12146">
    <property type="entry name" value="Hydrolase_4"/>
    <property type="match status" value="1"/>
</dbReference>
<keyword evidence="2" id="KW-0378">Hydrolase</keyword>
<dbReference type="GO" id="GO:0052689">
    <property type="term" value="F:carboxylic ester hydrolase activity"/>
    <property type="evidence" value="ECO:0007669"/>
    <property type="project" value="TreeGrafter"/>
</dbReference>
<sequence>MKYEQVSIKSDVMLKGTMTFPETEDGQLPAVLFLSGSGKLNRDGSAVKGKFKFNLYKDLSDFLASLGFVTLRYDKRGIGESEGDFQSTGLWDAVTDAENALELLASNPKVDPNRVLVLGHSEGCMVGTALTERRPVNGLILLAGGGAGMRECLDLQRQQLYKELREAKGLQGFIIRTFKTLEKGEKQAQETYKKMTSSNKDVIRVLGFIKMPAKYFREHFAFNIVEALKQVRCPVLAINGLKDFQASAEYLKRIPENVQGSSTCILVENMDHGLKEQLTPLSASTYKKDYIKTIGQPIHPELTMHLASWLNEWKETKIGETASTVENKALTL</sequence>
<name>A0A942UQF3_9BACI</name>
<evidence type="ECO:0000259" key="1">
    <source>
        <dbReference type="Pfam" id="PF12146"/>
    </source>
</evidence>
<dbReference type="AlphaFoldDB" id="A0A942UQF3"/>
<accession>A0A942UQF3</accession>
<dbReference type="RefSeq" id="WP_213098659.1">
    <property type="nucleotide sequence ID" value="NZ_JAGYPN010000002.1"/>
</dbReference>
<dbReference type="PANTHER" id="PTHR43265">
    <property type="entry name" value="ESTERASE ESTD"/>
    <property type="match status" value="1"/>
</dbReference>
<comment type="caution">
    <text evidence="2">The sequence shown here is derived from an EMBL/GenBank/DDBJ whole genome shotgun (WGS) entry which is preliminary data.</text>
</comment>
<organism evidence="2 3">
    <name type="scientific">Lederbergia citrea</name>
    <dbReference type="NCBI Taxonomy" id="2833581"/>
    <lineage>
        <taxon>Bacteria</taxon>
        <taxon>Bacillati</taxon>
        <taxon>Bacillota</taxon>
        <taxon>Bacilli</taxon>
        <taxon>Bacillales</taxon>
        <taxon>Bacillaceae</taxon>
        <taxon>Lederbergia</taxon>
    </lineage>
</organism>
<dbReference type="Proteomes" id="UP000676456">
    <property type="component" value="Unassembled WGS sequence"/>
</dbReference>
<dbReference type="InterPro" id="IPR053145">
    <property type="entry name" value="AB_hydrolase_Est10"/>
</dbReference>
<keyword evidence="3" id="KW-1185">Reference proteome</keyword>